<comment type="caution">
    <text evidence="3">The sequence shown here is derived from an EMBL/GenBank/DDBJ whole genome shotgun (WGS) entry which is preliminary data.</text>
</comment>
<sequence>MLHHLSAGRLTGLLLVAVTLAGAAGPPVRAADTGVPADPAAVEAEARRLIKQRCVLCHPALPDGGWVQMTQVRRDRAGWESELHRMEEDYHSVLTPEETAILVDYFATRWGPEPE</sequence>
<proteinExistence type="predicted"/>
<dbReference type="InterPro" id="IPR015182">
    <property type="entry name" value="QH-AmDH_asu_heme-bd_dom"/>
</dbReference>
<feature type="signal peptide" evidence="1">
    <location>
        <begin position="1"/>
        <end position="30"/>
    </location>
</feature>
<dbReference type="Proteomes" id="UP000555728">
    <property type="component" value="Unassembled WGS sequence"/>
</dbReference>
<feature type="chain" id="PRO_5030946799" evidence="1">
    <location>
        <begin position="31"/>
        <end position="115"/>
    </location>
</feature>
<accession>A0A7W6WMP6</accession>
<dbReference type="InterPro" id="IPR036909">
    <property type="entry name" value="Cyt_c-like_dom_sf"/>
</dbReference>
<evidence type="ECO:0000313" key="4">
    <source>
        <dbReference type="Proteomes" id="UP000555728"/>
    </source>
</evidence>
<dbReference type="Pfam" id="PF09098">
    <property type="entry name" value="Dehyd-heme_bind"/>
    <property type="match status" value="1"/>
</dbReference>
<name>A0A7W6WMP6_9PROT</name>
<feature type="domain" description="Quinohemoprotein amine dehydrogenase alpha subunit haem binding" evidence="2">
    <location>
        <begin position="46"/>
        <end position="111"/>
    </location>
</feature>
<evidence type="ECO:0000313" key="3">
    <source>
        <dbReference type="EMBL" id="MBB4287717.1"/>
    </source>
</evidence>
<gene>
    <name evidence="3" type="ORF">GGD88_003474</name>
</gene>
<protein>
    <submittedName>
        <fullName evidence="3">Mono/diheme cytochrome c family protein</fullName>
    </submittedName>
</protein>
<keyword evidence="1" id="KW-0732">Signal</keyword>
<dbReference type="AlphaFoldDB" id="A0A7W6WMP6"/>
<keyword evidence="4" id="KW-1185">Reference proteome</keyword>
<evidence type="ECO:0000259" key="2">
    <source>
        <dbReference type="Pfam" id="PF09098"/>
    </source>
</evidence>
<dbReference type="SUPFAM" id="SSF46626">
    <property type="entry name" value="Cytochrome c"/>
    <property type="match status" value="1"/>
</dbReference>
<organism evidence="3 4">
    <name type="scientific">Roseospira goensis</name>
    <dbReference type="NCBI Taxonomy" id="391922"/>
    <lineage>
        <taxon>Bacteria</taxon>
        <taxon>Pseudomonadati</taxon>
        <taxon>Pseudomonadota</taxon>
        <taxon>Alphaproteobacteria</taxon>
        <taxon>Rhodospirillales</taxon>
        <taxon>Rhodospirillaceae</taxon>
        <taxon>Roseospira</taxon>
    </lineage>
</organism>
<dbReference type="Gene3D" id="1.10.760.10">
    <property type="entry name" value="Cytochrome c-like domain"/>
    <property type="match status" value="1"/>
</dbReference>
<evidence type="ECO:0000256" key="1">
    <source>
        <dbReference type="SAM" id="SignalP"/>
    </source>
</evidence>
<dbReference type="EMBL" id="JACIGI010000048">
    <property type="protein sequence ID" value="MBB4287717.1"/>
    <property type="molecule type" value="Genomic_DNA"/>
</dbReference>
<reference evidence="3 4" key="1">
    <citation type="submission" date="2020-08" db="EMBL/GenBank/DDBJ databases">
        <title>Genome sequencing of Purple Non-Sulfur Bacteria from various extreme environments.</title>
        <authorList>
            <person name="Mayer M."/>
        </authorList>
    </citation>
    <scope>NUCLEOTIDE SEQUENCE [LARGE SCALE GENOMIC DNA]</scope>
    <source>
        <strain evidence="3 4">JA135</strain>
    </source>
</reference>
<dbReference type="GO" id="GO:0020037">
    <property type="term" value="F:heme binding"/>
    <property type="evidence" value="ECO:0007669"/>
    <property type="project" value="InterPro"/>
</dbReference>
<dbReference type="GO" id="GO:0009055">
    <property type="term" value="F:electron transfer activity"/>
    <property type="evidence" value="ECO:0007669"/>
    <property type="project" value="InterPro"/>
</dbReference>
<dbReference type="RefSeq" id="WP_184437745.1">
    <property type="nucleotide sequence ID" value="NZ_JACIGI010000048.1"/>
</dbReference>